<comment type="caution">
    <text evidence="2">The sequence shown here is derived from an EMBL/GenBank/DDBJ whole genome shotgun (WGS) entry which is preliminary data.</text>
</comment>
<dbReference type="Proteomes" id="UP000030185">
    <property type="component" value="Unassembled WGS sequence"/>
</dbReference>
<dbReference type="SUPFAM" id="SSF55961">
    <property type="entry name" value="Bet v1-like"/>
    <property type="match status" value="1"/>
</dbReference>
<feature type="transmembrane region" description="Helical" evidence="1">
    <location>
        <begin position="116"/>
        <end position="134"/>
    </location>
</feature>
<evidence type="ECO:0000313" key="3">
    <source>
        <dbReference type="Proteomes" id="UP000030185"/>
    </source>
</evidence>
<feature type="transmembrane region" description="Helical" evidence="1">
    <location>
        <begin position="91"/>
        <end position="110"/>
    </location>
</feature>
<dbReference type="AlphaFoldDB" id="A0A098LIF7"/>
<sequence length="340" mass="39370">MWRIFKCCMPFKSIHMRNLISNYFGVLLGSTYALILRLVFHFPLGDENGAGRFDFYDLFSIAFVWITPIIIGIIPMIFASNDQLKSISYRIWKPVISVFIFFVITFITRIEDLICIIVISFPFLLGAMMGGLIFGKALEKYRKNKGIMLSIVMIPFIISPLEKSLPTPQNTFTIKTSKLINSNPNNIWNNIIRVRKIEQEEYTRGFFNYAGIPRPLWAELDKDELGATRIGHFEGGLIFKETVITWEKNKKIAFKIQVIPSSLRPTVFDEHILKGNHFKFLNASYELKQINDNKTELILSSSYQLDTKINGYASFWGNEMLTDFQERLLDVIQNRCENVN</sequence>
<accession>A0A098LIF7</accession>
<keyword evidence="1" id="KW-0812">Transmembrane</keyword>
<dbReference type="eggNOG" id="ENOG502ZK8N">
    <property type="taxonomic scope" value="Bacteria"/>
</dbReference>
<evidence type="ECO:0008006" key="4">
    <source>
        <dbReference type="Google" id="ProtNLM"/>
    </source>
</evidence>
<dbReference type="STRING" id="153721.MYP_3971"/>
<proteinExistence type="predicted"/>
<gene>
    <name evidence="2" type="ORF">MYP_3971</name>
</gene>
<feature type="transmembrane region" description="Helical" evidence="1">
    <location>
        <begin position="20"/>
        <end position="40"/>
    </location>
</feature>
<name>A0A098LIF7_9BACT</name>
<evidence type="ECO:0000313" key="2">
    <source>
        <dbReference type="EMBL" id="GAL86741.1"/>
    </source>
</evidence>
<feature type="transmembrane region" description="Helical" evidence="1">
    <location>
        <begin position="60"/>
        <end position="79"/>
    </location>
</feature>
<protein>
    <recommendedName>
        <fullName evidence="4">Polyketide cyclase</fullName>
    </recommendedName>
</protein>
<organism evidence="2 3">
    <name type="scientific">Sporocytophaga myxococcoides</name>
    <dbReference type="NCBI Taxonomy" id="153721"/>
    <lineage>
        <taxon>Bacteria</taxon>
        <taxon>Pseudomonadati</taxon>
        <taxon>Bacteroidota</taxon>
        <taxon>Cytophagia</taxon>
        <taxon>Cytophagales</taxon>
        <taxon>Cytophagaceae</taxon>
        <taxon>Sporocytophaga</taxon>
    </lineage>
</organism>
<keyword evidence="1" id="KW-0472">Membrane</keyword>
<dbReference type="EMBL" id="BBLT01000009">
    <property type="protein sequence ID" value="GAL86741.1"/>
    <property type="molecule type" value="Genomic_DNA"/>
</dbReference>
<keyword evidence="3" id="KW-1185">Reference proteome</keyword>
<keyword evidence="1" id="KW-1133">Transmembrane helix</keyword>
<reference evidence="2 3" key="1">
    <citation type="submission" date="2014-09" db="EMBL/GenBank/DDBJ databases">
        <title>Sporocytophaga myxococcoides PG-01 genome sequencing.</title>
        <authorList>
            <person name="Liu L."/>
            <person name="Gao P.J."/>
            <person name="Chen G.J."/>
            <person name="Wang L.S."/>
        </authorList>
    </citation>
    <scope>NUCLEOTIDE SEQUENCE [LARGE SCALE GENOMIC DNA]</scope>
    <source>
        <strain evidence="2 3">PG-01</strain>
    </source>
</reference>
<evidence type="ECO:0000256" key="1">
    <source>
        <dbReference type="SAM" id="Phobius"/>
    </source>
</evidence>